<name>A0A1B6DCY5_9HEMI</name>
<accession>A0A1B6DCY5</accession>
<gene>
    <name evidence="1" type="ORF">g.1961</name>
</gene>
<evidence type="ECO:0000313" key="1">
    <source>
        <dbReference type="EMBL" id="JAS23500.1"/>
    </source>
</evidence>
<protein>
    <submittedName>
        <fullName evidence="1">Uncharacterized protein</fullName>
    </submittedName>
</protein>
<dbReference type="AlphaFoldDB" id="A0A1B6DCY5"/>
<organism evidence="1">
    <name type="scientific">Clastoptera arizonana</name>
    <name type="common">Arizona spittle bug</name>
    <dbReference type="NCBI Taxonomy" id="38151"/>
    <lineage>
        <taxon>Eukaryota</taxon>
        <taxon>Metazoa</taxon>
        <taxon>Ecdysozoa</taxon>
        <taxon>Arthropoda</taxon>
        <taxon>Hexapoda</taxon>
        <taxon>Insecta</taxon>
        <taxon>Pterygota</taxon>
        <taxon>Neoptera</taxon>
        <taxon>Paraneoptera</taxon>
        <taxon>Hemiptera</taxon>
        <taxon>Auchenorrhyncha</taxon>
        <taxon>Cercopoidea</taxon>
        <taxon>Clastopteridae</taxon>
        <taxon>Clastoptera</taxon>
    </lineage>
</organism>
<reference evidence="1" key="1">
    <citation type="submission" date="2015-12" db="EMBL/GenBank/DDBJ databases">
        <title>De novo transcriptome assembly of four potential Pierce s Disease insect vectors from Arizona vineyards.</title>
        <authorList>
            <person name="Tassone E.E."/>
        </authorList>
    </citation>
    <scope>NUCLEOTIDE SEQUENCE</scope>
</reference>
<proteinExistence type="predicted"/>
<feature type="non-terminal residue" evidence="1">
    <location>
        <position position="1"/>
    </location>
</feature>
<sequence length="529" mass="60615">FFSVFQITMPACCKGGFRAVPINDNRLSSDLFTPDSPVRVTQNNIAQYFVPEIQDDKETSECPGMPLLKSRDRPPYLGDAPPCPQHHGQYDAFIPAPQKEAHLIHEMQRQNLAIPSPLPAKKQFFPRSKDFELETEVIHCKKDKEFPLESINQKVFCCHSPENVSGLECDPNFRSNTLNPYFYNPIVIWQPQPQFWYLSKVKPPGSTWPVGSPDDYRFDSLPYPCEGITLLEKLEIERPERYLPGEIYKNSPVKEAIEDLSKQANCSKVWKPKDRTFCDEFIPGEAVMNRPRLLDDVLLRKRLNRENILNALQENTANTSNYKRIPGPRVKGEKLSNLSTRIKPTEVDCQKVCAFKQESRPHINACDLTKPKMRLPEGVMKKIYPQIGDEVGVGEISKIAVQDDKVARANFASKEPLADYENNLRPESMKCCCQANQQRKDECPKVLQPTDHRCSEGRLEGPQDTRRPKICSPIEPGFPTYHRHEFSKVGQTFKSDAIKQHRCLHPPPQFKPVFEKGKRQFPDFGLSHI</sequence>
<dbReference type="EMBL" id="GEDC01013798">
    <property type="protein sequence ID" value="JAS23500.1"/>
    <property type="molecule type" value="Transcribed_RNA"/>
</dbReference>